<dbReference type="PANTHER" id="PTHR10869:SF235">
    <property type="entry name" value="PROCOLLAGEN-PROLINE 4-DIOXYGENASE"/>
    <property type="match status" value="1"/>
</dbReference>
<keyword evidence="8" id="KW-1185">Reference proteome</keyword>
<evidence type="ECO:0000313" key="7">
    <source>
        <dbReference type="EMBL" id="KAL3801338.1"/>
    </source>
</evidence>
<organism evidence="7 8">
    <name type="scientific">Cyclotella cryptica</name>
    <dbReference type="NCBI Taxonomy" id="29204"/>
    <lineage>
        <taxon>Eukaryota</taxon>
        <taxon>Sar</taxon>
        <taxon>Stramenopiles</taxon>
        <taxon>Ochrophyta</taxon>
        <taxon>Bacillariophyta</taxon>
        <taxon>Coscinodiscophyceae</taxon>
        <taxon>Thalassiosirophycidae</taxon>
        <taxon>Stephanodiscales</taxon>
        <taxon>Stephanodiscaceae</taxon>
        <taxon>Cyclotella</taxon>
    </lineage>
</organism>
<sequence>MQTCTRFFAGRNTTGDEPAFERMVRASAQMGFDPKVWSRPLKRYDGDVPSCETDITNPCNTFDGPWVITMENFVSDDEIRILLDWGSRMNYERSQAGDMVTDTRTSSHSWCTDECYHDPNVAIIRQRIADVTGIPYANYECLQLLKYEVGEFYKAHDDHITEHNQQSHGPRLLTFFIYFNEVEKGGGTQFPKLNNMTIIPKKGRVLVWPSIVDDVNWSTENRTTHEALEVEQGRKFAANAWIHMRDFQAPFSIGCAG</sequence>
<protein>
    <recommendedName>
        <fullName evidence="6">Prolyl 4-hydroxylase alpha subunit domain-containing protein</fullName>
    </recommendedName>
</protein>
<name>A0ABD3QLT5_9STRA</name>
<dbReference type="EMBL" id="JABMIG020000027">
    <property type="protein sequence ID" value="KAL3801338.1"/>
    <property type="molecule type" value="Genomic_DNA"/>
</dbReference>
<evidence type="ECO:0000256" key="5">
    <source>
        <dbReference type="ARBA" id="ARBA00023004"/>
    </source>
</evidence>
<dbReference type="Proteomes" id="UP001516023">
    <property type="component" value="Unassembled WGS sequence"/>
</dbReference>
<keyword evidence="2" id="KW-0479">Metal-binding</keyword>
<evidence type="ECO:0000259" key="6">
    <source>
        <dbReference type="SMART" id="SM00702"/>
    </source>
</evidence>
<evidence type="ECO:0000256" key="4">
    <source>
        <dbReference type="ARBA" id="ARBA00023002"/>
    </source>
</evidence>
<dbReference type="SMART" id="SM00702">
    <property type="entry name" value="P4Hc"/>
    <property type="match status" value="1"/>
</dbReference>
<dbReference type="Gene3D" id="2.60.120.620">
    <property type="entry name" value="q2cbj1_9rhob like domain"/>
    <property type="match status" value="1"/>
</dbReference>
<evidence type="ECO:0000313" key="8">
    <source>
        <dbReference type="Proteomes" id="UP001516023"/>
    </source>
</evidence>
<comment type="caution">
    <text evidence="7">The sequence shown here is derived from an EMBL/GenBank/DDBJ whole genome shotgun (WGS) entry which is preliminary data.</text>
</comment>
<reference evidence="7 8" key="1">
    <citation type="journal article" date="2020" name="G3 (Bethesda)">
        <title>Improved Reference Genome for Cyclotella cryptica CCMP332, a Model for Cell Wall Morphogenesis, Salinity Adaptation, and Lipid Production in Diatoms (Bacillariophyta).</title>
        <authorList>
            <person name="Roberts W.R."/>
            <person name="Downey K.M."/>
            <person name="Ruck E.C."/>
            <person name="Traller J.C."/>
            <person name="Alverson A.J."/>
        </authorList>
    </citation>
    <scope>NUCLEOTIDE SEQUENCE [LARGE SCALE GENOMIC DNA]</scope>
    <source>
        <strain evidence="7 8">CCMP332</strain>
    </source>
</reference>
<dbReference type="Pfam" id="PF13640">
    <property type="entry name" value="2OG-FeII_Oxy_3"/>
    <property type="match status" value="1"/>
</dbReference>
<accession>A0ABD3QLT5</accession>
<dbReference type="GO" id="GO:0046872">
    <property type="term" value="F:metal ion binding"/>
    <property type="evidence" value="ECO:0007669"/>
    <property type="project" value="UniProtKB-KW"/>
</dbReference>
<keyword evidence="3" id="KW-0223">Dioxygenase</keyword>
<dbReference type="InterPro" id="IPR045054">
    <property type="entry name" value="P4HA-like"/>
</dbReference>
<evidence type="ECO:0000256" key="3">
    <source>
        <dbReference type="ARBA" id="ARBA00022964"/>
    </source>
</evidence>
<keyword evidence="5" id="KW-0408">Iron</keyword>
<dbReference type="InterPro" id="IPR044862">
    <property type="entry name" value="Pro_4_hyd_alph_FE2OG_OXY"/>
</dbReference>
<dbReference type="PANTHER" id="PTHR10869">
    <property type="entry name" value="PROLYL 4-HYDROXYLASE ALPHA SUBUNIT"/>
    <property type="match status" value="1"/>
</dbReference>
<keyword evidence="4" id="KW-0560">Oxidoreductase</keyword>
<feature type="domain" description="Prolyl 4-hydroxylase alpha subunit" evidence="6">
    <location>
        <begin position="65"/>
        <end position="243"/>
    </location>
</feature>
<gene>
    <name evidence="7" type="ORF">HJC23_006948</name>
</gene>
<proteinExistence type="predicted"/>
<dbReference type="GO" id="GO:0051213">
    <property type="term" value="F:dioxygenase activity"/>
    <property type="evidence" value="ECO:0007669"/>
    <property type="project" value="UniProtKB-KW"/>
</dbReference>
<dbReference type="InterPro" id="IPR006620">
    <property type="entry name" value="Pro_4_hyd_alph"/>
</dbReference>
<evidence type="ECO:0000256" key="1">
    <source>
        <dbReference type="ARBA" id="ARBA00001961"/>
    </source>
</evidence>
<comment type="cofactor">
    <cofactor evidence="1">
        <name>L-ascorbate</name>
        <dbReference type="ChEBI" id="CHEBI:38290"/>
    </cofactor>
</comment>
<dbReference type="AlphaFoldDB" id="A0ABD3QLT5"/>
<evidence type="ECO:0000256" key="2">
    <source>
        <dbReference type="ARBA" id="ARBA00022723"/>
    </source>
</evidence>